<dbReference type="EMBL" id="JAVFKD010000001">
    <property type="protein sequence ID" value="KAK5998769.1"/>
    <property type="molecule type" value="Genomic_DNA"/>
</dbReference>
<keyword evidence="4 6" id="KW-0472">Membrane</keyword>
<feature type="transmembrane region" description="Helical" evidence="6">
    <location>
        <begin position="299"/>
        <end position="319"/>
    </location>
</feature>
<name>A0ABR0T339_9HYPO</name>
<evidence type="ECO:0000256" key="2">
    <source>
        <dbReference type="ARBA" id="ARBA00022692"/>
    </source>
</evidence>
<dbReference type="Proteomes" id="UP001338125">
    <property type="component" value="Unassembled WGS sequence"/>
</dbReference>
<feature type="transmembrane region" description="Helical" evidence="6">
    <location>
        <begin position="669"/>
        <end position="693"/>
    </location>
</feature>
<protein>
    <submittedName>
        <fullName evidence="8">MFS-type transporter</fullName>
    </submittedName>
</protein>
<dbReference type="Gene3D" id="3.40.50.300">
    <property type="entry name" value="P-loop containing nucleotide triphosphate hydrolases"/>
    <property type="match status" value="1"/>
</dbReference>
<feature type="domain" description="Major facilitator superfamily (MFS) profile" evidence="7">
    <location>
        <begin position="145"/>
        <end position="765"/>
    </location>
</feature>
<comment type="subcellular location">
    <subcellularLocation>
        <location evidence="1">Membrane</location>
        <topology evidence="1">Multi-pass membrane protein</topology>
    </subcellularLocation>
</comment>
<keyword evidence="2 6" id="KW-0812">Transmembrane</keyword>
<evidence type="ECO:0000256" key="4">
    <source>
        <dbReference type="ARBA" id="ARBA00023136"/>
    </source>
</evidence>
<organism evidence="8 9">
    <name type="scientific">Cladobotryum mycophilum</name>
    <dbReference type="NCBI Taxonomy" id="491253"/>
    <lineage>
        <taxon>Eukaryota</taxon>
        <taxon>Fungi</taxon>
        <taxon>Dikarya</taxon>
        <taxon>Ascomycota</taxon>
        <taxon>Pezizomycotina</taxon>
        <taxon>Sordariomycetes</taxon>
        <taxon>Hypocreomycetidae</taxon>
        <taxon>Hypocreales</taxon>
        <taxon>Hypocreaceae</taxon>
        <taxon>Cladobotryum</taxon>
    </lineage>
</organism>
<evidence type="ECO:0000256" key="1">
    <source>
        <dbReference type="ARBA" id="ARBA00004141"/>
    </source>
</evidence>
<feature type="transmembrane region" description="Helical" evidence="6">
    <location>
        <begin position="714"/>
        <end position="730"/>
    </location>
</feature>
<sequence length="926" mass="100434">MSKEVTRRGRWGLGHLFGNGEPSSGSDDEGNSPTKWSMGVLNDPKTVEVPGSILLLASDRNEPLGLRNVNARTSHSSLPVNFPFEGPMTPGGTRPMSATPPIYKKAADEIEDKKRTADGTIILEPQPEESVNDPLNWPTWRRDAALLSLGFYCMLGGGMTPIIAAGFTNVAKDYDVSVEKVALSTGLYMMGLGVGSVFASPTAILFGKRPVYLVSAIIFIGSSLWAGFSPNFPSLLAARVLQGIAVSPVECLPSATIAEIFFLHERAYRIGIYTLLLLGGKNIVPLVSAAIIGRFGWRWTFYIVAIVVAFSFFLLFLFVPETFWDRTPTRRHSISSKRPSRRPSFLRRLSSRHAEVVHGQSVPATPGGKFSERPPSPGVAERHKDLHVGFASTSSSEKPHIAQDDAEGHPDTVVPHGSGRPEIELAPAPKDEGISANPAPLGEATKMAESVGISPAHIAFPQASHPTNQDIQISRSPYIQDATGSSTHVDYFSRGSHFDAEKLGSSNFVAPPKIQAYTHNLRQQPAQSFAQQLRPYHGRLNNDNWFKVMLRPFILFAYPAILWSSVIYACSIGWLIVMSETLAIIFRNPETYNFTALQTGLVYISPFVGGILGTGVAGKISDIIVRAMARRNGGLYEPEFRLVMAGPILITTCIGLIGFGWASQEKDSWIVPTIFFGIVSFGCSLGSTTSITFCVDSYRQYAGEALVTLNFSKNIFHGLVFSLFVSHWLAHDGPKRGLDLDNLSGTGRFTFVDGLTGIFTGNKPPGPVIRGKEGRVLRSDQLKDVKREIEAALGDVRTGKKVLIVDAVDEWLAVSGDEGMSGLAVENMLLSLRENVHTTILTLPTDAPLLHSQATTLERSHAALVLSQAHAADAVISLRMLDTGVARDVSGVMRISVRSDGGVRGEDKAREGGGVEYLYYVGGMEV</sequence>
<dbReference type="PROSITE" id="PS50850">
    <property type="entry name" value="MFS"/>
    <property type="match status" value="1"/>
</dbReference>
<proteinExistence type="predicted"/>
<evidence type="ECO:0000313" key="8">
    <source>
        <dbReference type="EMBL" id="KAK5998769.1"/>
    </source>
</evidence>
<evidence type="ECO:0000256" key="6">
    <source>
        <dbReference type="SAM" id="Phobius"/>
    </source>
</evidence>
<dbReference type="Pfam" id="PF07690">
    <property type="entry name" value="MFS_1"/>
    <property type="match status" value="2"/>
</dbReference>
<evidence type="ECO:0000259" key="7">
    <source>
        <dbReference type="PROSITE" id="PS50850"/>
    </source>
</evidence>
<evidence type="ECO:0000256" key="3">
    <source>
        <dbReference type="ARBA" id="ARBA00022989"/>
    </source>
</evidence>
<dbReference type="InterPro" id="IPR020846">
    <property type="entry name" value="MFS_dom"/>
</dbReference>
<keyword evidence="3 6" id="KW-1133">Transmembrane helix</keyword>
<dbReference type="InterPro" id="IPR036259">
    <property type="entry name" value="MFS_trans_sf"/>
</dbReference>
<feature type="compositionally biased region" description="Basic and acidic residues" evidence="5">
    <location>
        <begin position="397"/>
        <end position="410"/>
    </location>
</feature>
<feature type="transmembrane region" description="Helical" evidence="6">
    <location>
        <begin position="187"/>
        <end position="206"/>
    </location>
</feature>
<dbReference type="SUPFAM" id="SSF103473">
    <property type="entry name" value="MFS general substrate transporter"/>
    <property type="match status" value="1"/>
</dbReference>
<evidence type="ECO:0000313" key="9">
    <source>
        <dbReference type="Proteomes" id="UP001338125"/>
    </source>
</evidence>
<reference evidence="8 9" key="1">
    <citation type="submission" date="2024-01" db="EMBL/GenBank/DDBJ databases">
        <title>Complete genome of Cladobotryum mycophilum ATHUM6906.</title>
        <authorList>
            <person name="Christinaki A.C."/>
            <person name="Myridakis A.I."/>
            <person name="Kouvelis V.N."/>
        </authorList>
    </citation>
    <scope>NUCLEOTIDE SEQUENCE [LARGE SCALE GENOMIC DNA]</scope>
    <source>
        <strain evidence="8 9">ATHUM6906</strain>
    </source>
</reference>
<feature type="transmembrane region" description="Helical" evidence="6">
    <location>
        <begin position="240"/>
        <end position="263"/>
    </location>
</feature>
<dbReference type="InterPro" id="IPR027417">
    <property type="entry name" value="P-loop_NTPase"/>
</dbReference>
<feature type="transmembrane region" description="Helical" evidence="6">
    <location>
        <begin position="642"/>
        <end position="663"/>
    </location>
</feature>
<feature type="transmembrane region" description="Helical" evidence="6">
    <location>
        <begin position="597"/>
        <end position="621"/>
    </location>
</feature>
<feature type="transmembrane region" description="Helical" evidence="6">
    <location>
        <begin position="553"/>
        <end position="577"/>
    </location>
</feature>
<dbReference type="InterPro" id="IPR011701">
    <property type="entry name" value="MFS"/>
</dbReference>
<feature type="transmembrane region" description="Helical" evidence="6">
    <location>
        <begin position="211"/>
        <end position="228"/>
    </location>
</feature>
<evidence type="ECO:0000256" key="5">
    <source>
        <dbReference type="SAM" id="MobiDB-lite"/>
    </source>
</evidence>
<feature type="transmembrane region" description="Helical" evidence="6">
    <location>
        <begin position="144"/>
        <end position="167"/>
    </location>
</feature>
<feature type="region of interest" description="Disordered" evidence="5">
    <location>
        <begin position="352"/>
        <end position="440"/>
    </location>
</feature>
<feature type="transmembrane region" description="Helical" evidence="6">
    <location>
        <begin position="270"/>
        <end position="293"/>
    </location>
</feature>
<comment type="caution">
    <text evidence="8">The sequence shown here is derived from an EMBL/GenBank/DDBJ whole genome shotgun (WGS) entry which is preliminary data.</text>
</comment>
<keyword evidence="9" id="KW-1185">Reference proteome</keyword>
<dbReference type="PANTHER" id="PTHR23502:SF4">
    <property type="entry name" value="MAJOR FACILITATOR SUPERFAMILY (MFS) PROFILE DOMAIN-CONTAINING PROTEIN-RELATED"/>
    <property type="match status" value="1"/>
</dbReference>
<feature type="region of interest" description="Disordered" evidence="5">
    <location>
        <begin position="1"/>
        <end position="43"/>
    </location>
</feature>
<dbReference type="Gene3D" id="1.20.1720.10">
    <property type="entry name" value="Multidrug resistance protein D"/>
    <property type="match status" value="1"/>
</dbReference>
<dbReference type="PANTHER" id="PTHR23502">
    <property type="entry name" value="MAJOR FACILITATOR SUPERFAMILY"/>
    <property type="match status" value="1"/>
</dbReference>
<gene>
    <name evidence="8" type="ORF">PT974_01151</name>
</gene>
<accession>A0ABR0T339</accession>
<feature type="compositionally biased region" description="Basic and acidic residues" evidence="5">
    <location>
        <begin position="419"/>
        <end position="433"/>
    </location>
</feature>
<feature type="compositionally biased region" description="Polar residues" evidence="5">
    <location>
        <begin position="21"/>
        <end position="35"/>
    </location>
</feature>